<gene>
    <name evidence="2" type="ORF">SAMN05443292_2036</name>
</gene>
<sequence>MADKQTGNIPNHTKEGKETVEFFKDLDKDAFKTERFIERYAKQLSIIFGVLLLGVLGFFAYQQFILVPKNEEATKSYLSAQKNLSEGKEDIALGGKSAANPGFVGTYNDYSSTAAGKLSAYNAGLLEFKKGNFQKAYDLLDNFSSGNKVLVALKYGAMADCQSNLNKSDEALSLLDKAASESSDAYTSYYFTKKAGILALALKKNTEAKKYFSTIDEKYRDYDNGMSDAQIEMTKYY</sequence>
<dbReference type="AlphaFoldDB" id="A0A1I3GV63"/>
<dbReference type="SUPFAM" id="SSF48452">
    <property type="entry name" value="TPR-like"/>
    <property type="match status" value="1"/>
</dbReference>
<dbReference type="STRING" id="1125876.SAMN05443292_2036"/>
<proteinExistence type="predicted"/>
<evidence type="ECO:0000313" key="2">
    <source>
        <dbReference type="EMBL" id="SFI27251.1"/>
    </source>
</evidence>
<reference evidence="2 3" key="1">
    <citation type="submission" date="2016-10" db="EMBL/GenBank/DDBJ databases">
        <authorList>
            <person name="de Groot N.N."/>
        </authorList>
    </citation>
    <scope>NUCLEOTIDE SEQUENCE [LARGE SCALE GENOMIC DNA]</scope>
    <source>
        <strain evidence="2 3">DSM 26000</strain>
    </source>
</reference>
<dbReference type="OrthoDB" id="9808622at2"/>
<evidence type="ECO:0000256" key="1">
    <source>
        <dbReference type="SAM" id="Phobius"/>
    </source>
</evidence>
<keyword evidence="1" id="KW-0472">Membrane</keyword>
<dbReference type="Proteomes" id="UP000198931">
    <property type="component" value="Unassembled WGS sequence"/>
</dbReference>
<keyword evidence="1" id="KW-0812">Transmembrane</keyword>
<dbReference type="Gene3D" id="1.25.40.10">
    <property type="entry name" value="Tetratricopeptide repeat domain"/>
    <property type="match status" value="1"/>
</dbReference>
<dbReference type="EMBL" id="FOQT01000003">
    <property type="protein sequence ID" value="SFI27251.1"/>
    <property type="molecule type" value="Genomic_DNA"/>
</dbReference>
<accession>A0A1I3GV63</accession>
<dbReference type="RefSeq" id="WP_090080211.1">
    <property type="nucleotide sequence ID" value="NZ_FOQT01000003.1"/>
</dbReference>
<protein>
    <submittedName>
        <fullName evidence="2">Tetratricopeptide repeat-containing protein</fullName>
    </submittedName>
</protein>
<dbReference type="InterPro" id="IPR011990">
    <property type="entry name" value="TPR-like_helical_dom_sf"/>
</dbReference>
<evidence type="ECO:0000313" key="3">
    <source>
        <dbReference type="Proteomes" id="UP000198931"/>
    </source>
</evidence>
<name>A0A1I3GV63_9FLAO</name>
<feature type="transmembrane region" description="Helical" evidence="1">
    <location>
        <begin position="44"/>
        <end position="61"/>
    </location>
</feature>
<keyword evidence="3" id="KW-1185">Reference proteome</keyword>
<organism evidence="2 3">
    <name type="scientific">Halpernia frigidisoli</name>
    <dbReference type="NCBI Taxonomy" id="1125876"/>
    <lineage>
        <taxon>Bacteria</taxon>
        <taxon>Pseudomonadati</taxon>
        <taxon>Bacteroidota</taxon>
        <taxon>Flavobacteriia</taxon>
        <taxon>Flavobacteriales</taxon>
        <taxon>Weeksellaceae</taxon>
        <taxon>Chryseobacterium group</taxon>
        <taxon>Halpernia</taxon>
    </lineage>
</organism>
<keyword evidence="1" id="KW-1133">Transmembrane helix</keyword>